<dbReference type="InterPro" id="IPR002347">
    <property type="entry name" value="SDR_fam"/>
</dbReference>
<organism evidence="4 5">
    <name type="scientific">Chromatocurvus halotolerans</name>
    <dbReference type="NCBI Taxonomy" id="1132028"/>
    <lineage>
        <taxon>Bacteria</taxon>
        <taxon>Pseudomonadati</taxon>
        <taxon>Pseudomonadota</taxon>
        <taxon>Gammaproteobacteria</taxon>
        <taxon>Cellvibrionales</taxon>
        <taxon>Halieaceae</taxon>
        <taxon>Chromatocurvus</taxon>
    </lineage>
</organism>
<dbReference type="SUPFAM" id="SSF51735">
    <property type="entry name" value="NAD(P)-binding Rossmann-fold domains"/>
    <property type="match status" value="1"/>
</dbReference>
<keyword evidence="5" id="KW-1185">Reference proteome</keyword>
<dbReference type="PROSITE" id="PS00061">
    <property type="entry name" value="ADH_SHORT"/>
    <property type="match status" value="1"/>
</dbReference>
<protein>
    <submittedName>
        <fullName evidence="4">Short-subunit dehydrogenase</fullName>
    </submittedName>
</protein>
<dbReference type="AlphaFoldDB" id="A0A4R2KV34"/>
<dbReference type="InterPro" id="IPR036291">
    <property type="entry name" value="NAD(P)-bd_dom_sf"/>
</dbReference>
<dbReference type="OrthoDB" id="9775296at2"/>
<evidence type="ECO:0000256" key="1">
    <source>
        <dbReference type="ARBA" id="ARBA00006484"/>
    </source>
</evidence>
<dbReference type="Proteomes" id="UP000294980">
    <property type="component" value="Unassembled WGS sequence"/>
</dbReference>
<evidence type="ECO:0000313" key="4">
    <source>
        <dbReference type="EMBL" id="TCO78331.1"/>
    </source>
</evidence>
<comment type="caution">
    <text evidence="4">The sequence shown here is derived from an EMBL/GenBank/DDBJ whole genome shotgun (WGS) entry which is preliminary data.</text>
</comment>
<dbReference type="InterPro" id="IPR020904">
    <property type="entry name" value="Sc_DH/Rdtase_CS"/>
</dbReference>
<dbReference type="PRINTS" id="PR00081">
    <property type="entry name" value="GDHRDH"/>
</dbReference>
<accession>A0A4R2KV34</accession>
<dbReference type="PANTHER" id="PTHR44169">
    <property type="entry name" value="NADPH-DEPENDENT 1-ACYLDIHYDROXYACETONE PHOSPHATE REDUCTASE"/>
    <property type="match status" value="1"/>
</dbReference>
<dbReference type="RefSeq" id="WP_117316382.1">
    <property type="nucleotide sequence ID" value="NZ_QQSW01000006.1"/>
</dbReference>
<keyword evidence="2" id="KW-0560">Oxidoreductase</keyword>
<proteinExistence type="inferred from homology"/>
<dbReference type="EMBL" id="SLWX01000001">
    <property type="protein sequence ID" value="TCO78331.1"/>
    <property type="molecule type" value="Genomic_DNA"/>
</dbReference>
<evidence type="ECO:0000256" key="3">
    <source>
        <dbReference type="RuleBase" id="RU000363"/>
    </source>
</evidence>
<evidence type="ECO:0000313" key="5">
    <source>
        <dbReference type="Proteomes" id="UP000294980"/>
    </source>
</evidence>
<dbReference type="GO" id="GO:0016491">
    <property type="term" value="F:oxidoreductase activity"/>
    <property type="evidence" value="ECO:0007669"/>
    <property type="project" value="UniProtKB-KW"/>
</dbReference>
<reference evidence="4 5" key="1">
    <citation type="submission" date="2019-03" db="EMBL/GenBank/DDBJ databases">
        <title>Genomic Encyclopedia of Type Strains, Phase IV (KMG-IV): sequencing the most valuable type-strain genomes for metagenomic binning, comparative biology and taxonomic classification.</title>
        <authorList>
            <person name="Goeker M."/>
        </authorList>
    </citation>
    <scope>NUCLEOTIDE SEQUENCE [LARGE SCALE GENOMIC DNA]</scope>
    <source>
        <strain evidence="4 5">DSM 23344</strain>
    </source>
</reference>
<dbReference type="Pfam" id="PF00106">
    <property type="entry name" value="adh_short"/>
    <property type="match status" value="1"/>
</dbReference>
<comment type="similarity">
    <text evidence="1 3">Belongs to the short-chain dehydrogenases/reductases (SDR) family.</text>
</comment>
<evidence type="ECO:0000256" key="2">
    <source>
        <dbReference type="ARBA" id="ARBA00023002"/>
    </source>
</evidence>
<dbReference type="PANTHER" id="PTHR44169:SF6">
    <property type="entry name" value="NADPH-DEPENDENT 1-ACYLDIHYDROXYACETONE PHOSPHATE REDUCTASE"/>
    <property type="match status" value="1"/>
</dbReference>
<name>A0A4R2KV34_9GAMM</name>
<dbReference type="CDD" id="cd05374">
    <property type="entry name" value="17beta-HSD-like_SDR_c"/>
    <property type="match status" value="1"/>
</dbReference>
<dbReference type="PRINTS" id="PR00080">
    <property type="entry name" value="SDRFAMILY"/>
</dbReference>
<sequence>MSTILITGATAGIGKSAAILLANKGHTVIAAGRNRQVLEALDRQFSNIHPLEMDVTSADSVQRATAAVASLLKGAALDILINNAGYGCAGPLEQVSDADLEAQYQTNVFGLVRVTRAFLPAMRERGRGRIINVSSVAGHVTMPFFAPYASTKHAVESISDALRLELQPHGVHVVLVEPGAVKTGFGEHERQQLQRHADDSGAYRDQLEIFIRFHRRLHAGGADPVTVAGTVVKACEAAQPRPRYVTPRGRNNVFIVLKKCLPTAISDWILRRVTGLDRV</sequence>
<dbReference type="Gene3D" id="3.40.50.720">
    <property type="entry name" value="NAD(P)-binding Rossmann-like Domain"/>
    <property type="match status" value="1"/>
</dbReference>
<gene>
    <name evidence="4" type="ORF">EV688_101146</name>
</gene>